<dbReference type="EMBL" id="JAINUG010000342">
    <property type="protein sequence ID" value="KAJ8377709.1"/>
    <property type="molecule type" value="Genomic_DNA"/>
</dbReference>
<evidence type="ECO:0000256" key="1">
    <source>
        <dbReference type="SAM" id="MobiDB-lite"/>
    </source>
</evidence>
<evidence type="ECO:0000259" key="2">
    <source>
        <dbReference type="PROSITE" id="PS50208"/>
    </source>
</evidence>
<feature type="region of interest" description="Disordered" evidence="1">
    <location>
        <begin position="1"/>
        <end position="25"/>
    </location>
</feature>
<name>A0AAD7RCG3_9TELE</name>
<keyword evidence="4" id="KW-1185">Reference proteome</keyword>
<organism evidence="3 4">
    <name type="scientific">Aldrovandia affinis</name>
    <dbReference type="NCBI Taxonomy" id="143900"/>
    <lineage>
        <taxon>Eukaryota</taxon>
        <taxon>Metazoa</taxon>
        <taxon>Chordata</taxon>
        <taxon>Craniata</taxon>
        <taxon>Vertebrata</taxon>
        <taxon>Euteleostomi</taxon>
        <taxon>Actinopterygii</taxon>
        <taxon>Neopterygii</taxon>
        <taxon>Teleostei</taxon>
        <taxon>Notacanthiformes</taxon>
        <taxon>Halosauridae</taxon>
        <taxon>Aldrovandia</taxon>
    </lineage>
</organism>
<reference evidence="3" key="1">
    <citation type="journal article" date="2023" name="Science">
        <title>Genome structures resolve the early diversification of teleost fishes.</title>
        <authorList>
            <person name="Parey E."/>
            <person name="Louis A."/>
            <person name="Montfort J."/>
            <person name="Bouchez O."/>
            <person name="Roques C."/>
            <person name="Iampietro C."/>
            <person name="Lluch J."/>
            <person name="Castinel A."/>
            <person name="Donnadieu C."/>
            <person name="Desvignes T."/>
            <person name="Floi Bucao C."/>
            <person name="Jouanno E."/>
            <person name="Wen M."/>
            <person name="Mejri S."/>
            <person name="Dirks R."/>
            <person name="Jansen H."/>
            <person name="Henkel C."/>
            <person name="Chen W.J."/>
            <person name="Zahm M."/>
            <person name="Cabau C."/>
            <person name="Klopp C."/>
            <person name="Thompson A.W."/>
            <person name="Robinson-Rechavi M."/>
            <person name="Braasch I."/>
            <person name="Lecointre G."/>
            <person name="Bobe J."/>
            <person name="Postlethwait J.H."/>
            <person name="Berthelot C."/>
            <person name="Roest Crollius H."/>
            <person name="Guiguen Y."/>
        </authorList>
    </citation>
    <scope>NUCLEOTIDE SEQUENCE</scope>
    <source>
        <strain evidence="3">NC1722</strain>
    </source>
</reference>
<comment type="caution">
    <text evidence="3">The sequence shown here is derived from an EMBL/GenBank/DDBJ whole genome shotgun (WGS) entry which is preliminary data.</text>
</comment>
<dbReference type="PROSITE" id="PS50208">
    <property type="entry name" value="CASPASE_P20"/>
    <property type="match status" value="1"/>
</dbReference>
<proteinExistence type="predicted"/>
<feature type="compositionally biased region" description="Polar residues" evidence="1">
    <location>
        <begin position="14"/>
        <end position="25"/>
    </location>
</feature>
<dbReference type="AlphaFoldDB" id="A0AAD7RCG3"/>
<dbReference type="Gene3D" id="3.40.50.1460">
    <property type="match status" value="1"/>
</dbReference>
<gene>
    <name evidence="3" type="ORF">AAFF_G00254430</name>
</gene>
<dbReference type="InterPro" id="IPR029030">
    <property type="entry name" value="Caspase-like_dom_sf"/>
</dbReference>
<dbReference type="PRINTS" id="PR00376">
    <property type="entry name" value="IL1BCENZYME"/>
</dbReference>
<dbReference type="Proteomes" id="UP001221898">
    <property type="component" value="Unassembled WGS sequence"/>
</dbReference>
<evidence type="ECO:0000313" key="4">
    <source>
        <dbReference type="Proteomes" id="UP001221898"/>
    </source>
</evidence>
<sequence>MSVAVDARAGGQSLDLSQPSSSGTTDVTFSSAQIMTSTHSFTNTAHCFLFSCVFSFEEKKELEVYEMKDDRRRGFCLIINNNDFSNSQKEGREGTDIDEKSLVDIF</sequence>
<dbReference type="GO" id="GO:0006508">
    <property type="term" value="P:proteolysis"/>
    <property type="evidence" value="ECO:0007669"/>
    <property type="project" value="InterPro"/>
</dbReference>
<dbReference type="SUPFAM" id="SSF52129">
    <property type="entry name" value="Caspase-like"/>
    <property type="match status" value="1"/>
</dbReference>
<dbReference type="InterPro" id="IPR015917">
    <property type="entry name" value="Pept_C14A"/>
</dbReference>
<evidence type="ECO:0000313" key="3">
    <source>
        <dbReference type="EMBL" id="KAJ8377709.1"/>
    </source>
</evidence>
<dbReference type="GO" id="GO:0004197">
    <property type="term" value="F:cysteine-type endopeptidase activity"/>
    <property type="evidence" value="ECO:0007669"/>
    <property type="project" value="InterPro"/>
</dbReference>
<feature type="domain" description="Caspase family p20" evidence="2">
    <location>
        <begin position="72"/>
        <end position="106"/>
    </location>
</feature>
<accession>A0AAD7RCG3</accession>
<dbReference type="InterPro" id="IPR001309">
    <property type="entry name" value="Pept_C14_p20"/>
</dbReference>
<protein>
    <recommendedName>
        <fullName evidence="2">Caspase family p20 domain-containing protein</fullName>
    </recommendedName>
</protein>